<feature type="domain" description="FtsX extracellular" evidence="13">
    <location>
        <begin position="64"/>
        <end position="153"/>
    </location>
</feature>
<evidence type="ECO:0000256" key="4">
    <source>
        <dbReference type="ARBA" id="ARBA00022475"/>
    </source>
</evidence>
<evidence type="ECO:0000259" key="13">
    <source>
        <dbReference type="Pfam" id="PF18075"/>
    </source>
</evidence>
<dbReference type="InterPro" id="IPR003838">
    <property type="entry name" value="ABC3_permease_C"/>
</dbReference>
<reference evidence="14 15" key="1">
    <citation type="submission" date="2019-09" db="EMBL/GenBank/DDBJ databases">
        <title>Characterisation of the sponge microbiome using genome-centric metagenomics.</title>
        <authorList>
            <person name="Engelberts J.P."/>
            <person name="Robbins S.J."/>
            <person name="De Goeij J.M."/>
            <person name="Aranda M."/>
            <person name="Bell S.C."/>
            <person name="Webster N.S."/>
        </authorList>
    </citation>
    <scope>NUCLEOTIDE SEQUENCE [LARGE SCALE GENOMIC DNA]</scope>
    <source>
        <strain evidence="14">SB0662_bin_43</strain>
    </source>
</reference>
<dbReference type="Pfam" id="PF02687">
    <property type="entry name" value="FtsX"/>
    <property type="match status" value="1"/>
</dbReference>
<dbReference type="GO" id="GO:0005886">
    <property type="term" value="C:plasma membrane"/>
    <property type="evidence" value="ECO:0007669"/>
    <property type="project" value="UniProtKB-SubCell"/>
</dbReference>
<evidence type="ECO:0000256" key="9">
    <source>
        <dbReference type="ARBA" id="ARBA00023306"/>
    </source>
</evidence>
<gene>
    <name evidence="14" type="ORF">F4X82_00645</name>
</gene>
<dbReference type="PANTHER" id="PTHR47755">
    <property type="entry name" value="CELL DIVISION PROTEIN FTSX"/>
    <property type="match status" value="1"/>
</dbReference>
<keyword evidence="8 10" id="KW-0472">Membrane</keyword>
<keyword evidence="4 10" id="KW-1003">Cell membrane</keyword>
<protein>
    <recommendedName>
        <fullName evidence="3 10">Cell division protein FtsX</fullName>
    </recommendedName>
</protein>
<evidence type="ECO:0000256" key="3">
    <source>
        <dbReference type="ARBA" id="ARBA00021907"/>
    </source>
</evidence>
<keyword evidence="6 11" id="KW-0812">Transmembrane</keyword>
<name>A0A845D9F4_9BACT</name>
<dbReference type="InterPro" id="IPR040690">
    <property type="entry name" value="FtsX_ECD"/>
</dbReference>
<evidence type="ECO:0000313" key="15">
    <source>
        <dbReference type="Proteomes" id="UP000449092"/>
    </source>
</evidence>
<dbReference type="Gene3D" id="3.30.70.3040">
    <property type="match status" value="1"/>
</dbReference>
<evidence type="ECO:0000259" key="12">
    <source>
        <dbReference type="Pfam" id="PF02687"/>
    </source>
</evidence>
<dbReference type="PANTHER" id="PTHR47755:SF1">
    <property type="entry name" value="CELL DIVISION PROTEIN FTSX"/>
    <property type="match status" value="1"/>
</dbReference>
<evidence type="ECO:0000313" key="14">
    <source>
        <dbReference type="EMBL" id="MYE38015.1"/>
    </source>
</evidence>
<comment type="caution">
    <text evidence="14">The sequence shown here is derived from an EMBL/GenBank/DDBJ whole genome shotgun (WGS) entry which is preliminary data.</text>
</comment>
<keyword evidence="9 10" id="KW-0131">Cell cycle</keyword>
<dbReference type="InterPro" id="IPR004513">
    <property type="entry name" value="FtsX"/>
</dbReference>
<sequence>MLINFIRIIKNSIKNFARNLWLSLATLSIIILALSLIGGLILLNAAANTVIDDAHERADYTLRFQRDTSEADVLIIKEKIEQRPEASRVVYVSPEEALQQQKEQGNEIVQEAIRVAEENVGNPYGASLHVKLYDTEMFPELKRYIDDIPDIESLLQDEHRAHNEALIEKVNTITNQLNYGIPIFISTLAIFVFLVTYNTIRLAIYTARDEIHIMKLVGASNWFVRGPFLITGLFYAIFSSLFAMGLMVFLTWQIDQHLSFLRDLELYLYVTQHFVYIYLVLLGIGFVLSVVSSYIAVHRYLKV</sequence>
<organism evidence="14 15">
    <name type="scientific">Candidatus Spechtbacteria bacterium SB0662_bin_43</name>
    <dbReference type="NCBI Taxonomy" id="2604897"/>
    <lineage>
        <taxon>Bacteria</taxon>
        <taxon>Candidatus Spechtiibacteriota</taxon>
    </lineage>
</organism>
<dbReference type="PIRSF" id="PIRSF003097">
    <property type="entry name" value="FtsX"/>
    <property type="match status" value="1"/>
</dbReference>
<feature type="transmembrane region" description="Helical" evidence="11">
    <location>
        <begin position="179"/>
        <end position="207"/>
    </location>
</feature>
<evidence type="ECO:0000256" key="8">
    <source>
        <dbReference type="ARBA" id="ARBA00023136"/>
    </source>
</evidence>
<comment type="similarity">
    <text evidence="2 10">Belongs to the ABC-4 integral membrane protein family. FtsX subfamily.</text>
</comment>
<accession>A0A845D9F4</accession>
<evidence type="ECO:0000256" key="5">
    <source>
        <dbReference type="ARBA" id="ARBA00022618"/>
    </source>
</evidence>
<feature type="domain" description="ABC3 transporter permease C-terminal" evidence="12">
    <location>
        <begin position="183"/>
        <end position="298"/>
    </location>
</feature>
<evidence type="ECO:0000256" key="6">
    <source>
        <dbReference type="ARBA" id="ARBA00022692"/>
    </source>
</evidence>
<dbReference type="EMBL" id="VXOY01000007">
    <property type="protein sequence ID" value="MYE38015.1"/>
    <property type="molecule type" value="Genomic_DNA"/>
</dbReference>
<feature type="transmembrane region" description="Helical" evidence="11">
    <location>
        <begin position="228"/>
        <end position="254"/>
    </location>
</feature>
<evidence type="ECO:0000256" key="2">
    <source>
        <dbReference type="ARBA" id="ARBA00007379"/>
    </source>
</evidence>
<keyword evidence="7 11" id="KW-1133">Transmembrane helix</keyword>
<evidence type="ECO:0000256" key="7">
    <source>
        <dbReference type="ARBA" id="ARBA00022989"/>
    </source>
</evidence>
<dbReference type="GO" id="GO:0051301">
    <property type="term" value="P:cell division"/>
    <property type="evidence" value="ECO:0007669"/>
    <property type="project" value="UniProtKB-KW"/>
</dbReference>
<dbReference type="AlphaFoldDB" id="A0A845D9F4"/>
<feature type="transmembrane region" description="Helical" evidence="11">
    <location>
        <begin position="20"/>
        <end position="43"/>
    </location>
</feature>
<evidence type="ECO:0000256" key="10">
    <source>
        <dbReference type="PIRNR" id="PIRNR003097"/>
    </source>
</evidence>
<comment type="subcellular location">
    <subcellularLocation>
        <location evidence="1">Cell membrane</location>
        <topology evidence="1">Multi-pass membrane protein</topology>
    </subcellularLocation>
</comment>
<keyword evidence="5 10" id="KW-0132">Cell division</keyword>
<evidence type="ECO:0000256" key="11">
    <source>
        <dbReference type="SAM" id="Phobius"/>
    </source>
</evidence>
<evidence type="ECO:0000256" key="1">
    <source>
        <dbReference type="ARBA" id="ARBA00004651"/>
    </source>
</evidence>
<dbReference type="Pfam" id="PF18075">
    <property type="entry name" value="FtsX_ECD"/>
    <property type="match status" value="1"/>
</dbReference>
<dbReference type="Proteomes" id="UP000449092">
    <property type="component" value="Unassembled WGS sequence"/>
</dbReference>
<proteinExistence type="inferred from homology"/>
<feature type="transmembrane region" description="Helical" evidence="11">
    <location>
        <begin position="274"/>
        <end position="297"/>
    </location>
</feature>